<dbReference type="CDD" id="cd01115">
    <property type="entry name" value="SLC13_permease"/>
    <property type="match status" value="1"/>
</dbReference>
<dbReference type="AlphaFoldDB" id="A0A1Q6DWC7"/>
<comment type="caution">
    <text evidence="7">The sequence shown here is derived from an EMBL/GenBank/DDBJ whole genome shotgun (WGS) entry which is preliminary data.</text>
</comment>
<dbReference type="InterPro" id="IPR030676">
    <property type="entry name" value="CitT-rel"/>
</dbReference>
<feature type="transmembrane region" description="Helical" evidence="6">
    <location>
        <begin position="46"/>
        <end position="75"/>
    </location>
</feature>
<feature type="transmembrane region" description="Helical" evidence="6">
    <location>
        <begin position="325"/>
        <end position="344"/>
    </location>
</feature>
<dbReference type="EMBL" id="MSDW01000001">
    <property type="protein sequence ID" value="OKY78612.1"/>
    <property type="molecule type" value="Genomic_DNA"/>
</dbReference>
<feature type="transmembrane region" description="Helical" evidence="6">
    <location>
        <begin position="280"/>
        <end position="313"/>
    </location>
</feature>
<protein>
    <submittedName>
        <fullName evidence="7">Na+/H+ antiporter NhaD</fullName>
    </submittedName>
</protein>
<evidence type="ECO:0000256" key="5">
    <source>
        <dbReference type="ARBA" id="ARBA00023136"/>
    </source>
</evidence>
<feature type="transmembrane region" description="Helical" evidence="6">
    <location>
        <begin position="135"/>
        <end position="161"/>
    </location>
</feature>
<dbReference type="NCBIfam" id="TIGR00785">
    <property type="entry name" value="dass"/>
    <property type="match status" value="1"/>
</dbReference>
<dbReference type="PANTHER" id="PTHR10283:SF82">
    <property type="entry name" value="SOLUTE CARRIER FAMILY 13 MEMBER 2"/>
    <property type="match status" value="1"/>
</dbReference>
<accession>A0A1Q6DWC7</accession>
<dbReference type="GO" id="GO:0005886">
    <property type="term" value="C:plasma membrane"/>
    <property type="evidence" value="ECO:0007669"/>
    <property type="project" value="TreeGrafter"/>
</dbReference>
<gene>
    <name evidence="7" type="ORF">BTN85_1109</name>
</gene>
<dbReference type="GO" id="GO:1905039">
    <property type="term" value="P:carboxylic acid transmembrane transport"/>
    <property type="evidence" value="ECO:0007669"/>
    <property type="project" value="UniProtKB-ARBA"/>
</dbReference>
<evidence type="ECO:0000256" key="1">
    <source>
        <dbReference type="ARBA" id="ARBA00004141"/>
    </source>
</evidence>
<feature type="transmembrane region" description="Helical" evidence="6">
    <location>
        <begin position="365"/>
        <end position="392"/>
    </location>
</feature>
<dbReference type="STRING" id="1903181.BTN85_1109"/>
<evidence type="ECO:0000256" key="2">
    <source>
        <dbReference type="ARBA" id="ARBA00007349"/>
    </source>
</evidence>
<feature type="transmembrane region" description="Helical" evidence="6">
    <location>
        <begin position="15"/>
        <end position="34"/>
    </location>
</feature>
<feature type="transmembrane region" description="Helical" evidence="6">
    <location>
        <begin position="226"/>
        <end position="247"/>
    </location>
</feature>
<evidence type="ECO:0000313" key="8">
    <source>
        <dbReference type="Proteomes" id="UP000185744"/>
    </source>
</evidence>
<reference evidence="7" key="1">
    <citation type="submission" date="2016-12" db="EMBL/GenBank/DDBJ databases">
        <title>Discovery of methanogenic haloarchaea.</title>
        <authorList>
            <person name="Sorokin D.Y."/>
            <person name="Makarova K.S."/>
            <person name="Abbas B."/>
            <person name="Ferrer M."/>
            <person name="Golyshin P.N."/>
        </authorList>
    </citation>
    <scope>NUCLEOTIDE SEQUENCE [LARGE SCALE GENOMIC DNA]</scope>
    <source>
        <strain evidence="7">HMET1</strain>
    </source>
</reference>
<proteinExistence type="inferred from homology"/>
<evidence type="ECO:0000256" key="3">
    <source>
        <dbReference type="ARBA" id="ARBA00022692"/>
    </source>
</evidence>
<keyword evidence="4 6" id="KW-1133">Transmembrane helix</keyword>
<dbReference type="FunCoup" id="A0A1Q6DWC7">
    <property type="interactions" value="11"/>
</dbReference>
<evidence type="ECO:0000256" key="6">
    <source>
        <dbReference type="SAM" id="Phobius"/>
    </source>
</evidence>
<organism evidence="7 8">
    <name type="scientific">Methanohalarchaeum thermophilum</name>
    <dbReference type="NCBI Taxonomy" id="1903181"/>
    <lineage>
        <taxon>Archaea</taxon>
        <taxon>Methanobacteriati</taxon>
        <taxon>Methanobacteriota</taxon>
        <taxon>Methanonatronarchaeia</taxon>
        <taxon>Methanonatronarchaeales</taxon>
        <taxon>Methanonatronarchaeaceae</taxon>
        <taxon>Candidatus Methanohalarchaeum</taxon>
    </lineage>
</organism>
<comment type="similarity">
    <text evidence="2">Belongs to the SLC13A/DASS transporter (TC 2.A.47) family. DIT1 subfamily.</text>
</comment>
<dbReference type="Pfam" id="PF00939">
    <property type="entry name" value="Na_sulph_symp"/>
    <property type="match status" value="1"/>
</dbReference>
<dbReference type="GO" id="GO:0008514">
    <property type="term" value="F:organic anion transmembrane transporter activity"/>
    <property type="evidence" value="ECO:0007669"/>
    <property type="project" value="UniProtKB-ARBA"/>
</dbReference>
<dbReference type="InterPro" id="IPR001898">
    <property type="entry name" value="SLC13A/DASS"/>
</dbReference>
<keyword evidence="8" id="KW-1185">Reference proteome</keyword>
<feature type="transmembrane region" description="Helical" evidence="6">
    <location>
        <begin position="447"/>
        <end position="469"/>
    </location>
</feature>
<feature type="transmembrane region" description="Helical" evidence="6">
    <location>
        <begin position="404"/>
        <end position="426"/>
    </location>
</feature>
<dbReference type="PANTHER" id="PTHR10283">
    <property type="entry name" value="SOLUTE CARRIER FAMILY 13 MEMBER"/>
    <property type="match status" value="1"/>
</dbReference>
<keyword evidence="5 6" id="KW-0472">Membrane</keyword>
<comment type="subcellular location">
    <subcellularLocation>
        <location evidence="1">Membrane</location>
        <topology evidence="1">Multi-pass membrane protein</topology>
    </subcellularLocation>
</comment>
<name>A0A1Q6DWC7_METT1</name>
<dbReference type="Proteomes" id="UP000185744">
    <property type="component" value="Unassembled WGS sequence"/>
</dbReference>
<dbReference type="PIRSF" id="PIRSF002457">
    <property type="entry name" value="DASS"/>
    <property type="match status" value="1"/>
</dbReference>
<dbReference type="InParanoid" id="A0A1Q6DWC7"/>
<evidence type="ECO:0000313" key="7">
    <source>
        <dbReference type="EMBL" id="OKY78612.1"/>
    </source>
</evidence>
<evidence type="ECO:0000256" key="4">
    <source>
        <dbReference type="ARBA" id="ARBA00022989"/>
    </source>
</evidence>
<feature type="transmembrane region" description="Helical" evidence="6">
    <location>
        <begin position="95"/>
        <end position="114"/>
    </location>
</feature>
<sequence>MVHKFVSNSIREVNYFKVIVLSVGFLFILAAFTLPNPEGLSRDGQIMIGVLLLAALFWATEPIPIEVTAILVMVLPPLFGVISSESVFQGFGNKAVFFLLGAFMLAASIEKYGLHKIVALKLMGLFGYKPKRFILGLLFVGGSLSFAMPEHAVATLLYPIVVKVLRTIELTPKESNFGIAAALSLTFGTSVGSWGTLLGGARNPLTIGFLEEQYGHQISFVDWTKITLPVVLVSIPVVWFILTRLFPPEITEKDMKKVKETINKEIEEKSGLNRNEVITLAIFTFTVIMWVLFSTTLGVAIIALIGAILLFVFGVVDWSDIEERVPWGIILLYGGAITLGVSLNKTGAAKWIAEIITKLGAGNQILVILLLLIAGFALTNSMSNTAAVALLLPIGLQIATNVGISPIIAGFAIALSGGGALMLVVSTPSAAIAYSTGYFSTKDLFKAGFVTFLALLAIILLFSLTYWPFITSSLA</sequence>
<keyword evidence="3 6" id="KW-0812">Transmembrane</keyword>